<accession>A0A0F9L6C1</accession>
<proteinExistence type="predicted"/>
<keyword evidence="1" id="KW-0472">Membrane</keyword>
<gene>
    <name evidence="2" type="ORF">LCGC14_1315460</name>
</gene>
<evidence type="ECO:0000313" key="2">
    <source>
        <dbReference type="EMBL" id="KKM82841.1"/>
    </source>
</evidence>
<feature type="transmembrane region" description="Helical" evidence="1">
    <location>
        <begin position="229"/>
        <end position="247"/>
    </location>
</feature>
<feature type="transmembrane region" description="Helical" evidence="1">
    <location>
        <begin position="49"/>
        <end position="68"/>
    </location>
</feature>
<feature type="transmembrane region" description="Helical" evidence="1">
    <location>
        <begin position="105"/>
        <end position="124"/>
    </location>
</feature>
<reference evidence="2" key="1">
    <citation type="journal article" date="2015" name="Nature">
        <title>Complex archaea that bridge the gap between prokaryotes and eukaryotes.</title>
        <authorList>
            <person name="Spang A."/>
            <person name="Saw J.H."/>
            <person name="Jorgensen S.L."/>
            <person name="Zaremba-Niedzwiedzka K."/>
            <person name="Martijn J."/>
            <person name="Lind A.E."/>
            <person name="van Eijk R."/>
            <person name="Schleper C."/>
            <person name="Guy L."/>
            <person name="Ettema T.J."/>
        </authorList>
    </citation>
    <scope>NUCLEOTIDE SEQUENCE</scope>
</reference>
<dbReference type="EMBL" id="LAZR01007801">
    <property type="protein sequence ID" value="KKM82841.1"/>
    <property type="molecule type" value="Genomic_DNA"/>
</dbReference>
<evidence type="ECO:0000256" key="1">
    <source>
        <dbReference type="SAM" id="Phobius"/>
    </source>
</evidence>
<comment type="caution">
    <text evidence="2">The sequence shown here is derived from an EMBL/GenBank/DDBJ whole genome shotgun (WGS) entry which is preliminary data.</text>
</comment>
<name>A0A0F9L6C1_9ZZZZ</name>
<feature type="transmembrane region" description="Helical" evidence="1">
    <location>
        <begin position="199"/>
        <end position="217"/>
    </location>
</feature>
<keyword evidence="1" id="KW-0812">Transmembrane</keyword>
<feature type="transmembrane region" description="Helical" evidence="1">
    <location>
        <begin position="136"/>
        <end position="156"/>
    </location>
</feature>
<organism evidence="2">
    <name type="scientific">marine sediment metagenome</name>
    <dbReference type="NCBI Taxonomy" id="412755"/>
    <lineage>
        <taxon>unclassified sequences</taxon>
        <taxon>metagenomes</taxon>
        <taxon>ecological metagenomes</taxon>
    </lineage>
</organism>
<sequence length="249" mass="28579">MIVWIFYNRFSQDGKVEGEPLGLPRGTVRALITVMIASFPLGYLITQKIIPPLIVNAIFIVVAFYFEARRSSQEKLKQIVNELKHSEQVSISLMDEKKPLYLPKYTVRFSLVVILVVIQVMIFMQPGNPFESTNTLADVLLIIGFFMIGAFFRSIASSRAKRKIKAQIENMDASLSDVEIIEKLMLREQSWWKRKGKNILSVVMLAAITTSLLFYTFDFDYMVLSSPYYTLTLQGTLLLLVNVYYGFRD</sequence>
<keyword evidence="1" id="KW-1133">Transmembrane helix</keyword>
<dbReference type="AlphaFoldDB" id="A0A0F9L6C1"/>
<protein>
    <submittedName>
        <fullName evidence="2">Uncharacterized protein</fullName>
    </submittedName>
</protein>